<dbReference type="AlphaFoldDB" id="A0AAV6MFL2"/>
<evidence type="ECO:0000259" key="4">
    <source>
        <dbReference type="Pfam" id="PF13472"/>
    </source>
</evidence>
<reference evidence="5 6" key="1">
    <citation type="journal article" date="2021" name="Hortic Res">
        <title>The domestication of Cucurbita argyrosperma as revealed by the genome of its wild relative.</title>
        <authorList>
            <person name="Barrera-Redondo J."/>
            <person name="Sanchez-de la Vega G."/>
            <person name="Aguirre-Liguori J.A."/>
            <person name="Castellanos-Morales G."/>
            <person name="Gutierrez-Guerrero Y.T."/>
            <person name="Aguirre-Dugua X."/>
            <person name="Aguirre-Planter E."/>
            <person name="Tenaillon M.I."/>
            <person name="Lira-Saade R."/>
            <person name="Eguiarte L.E."/>
        </authorList>
    </citation>
    <scope>NUCLEOTIDE SEQUENCE [LARGE SCALE GENOMIC DNA]</scope>
    <source>
        <strain evidence="5">JBR-2021</strain>
    </source>
</reference>
<dbReference type="Proteomes" id="UP000685013">
    <property type="component" value="Chromosome 14"/>
</dbReference>
<dbReference type="InterPro" id="IPR045136">
    <property type="entry name" value="Iah1-like"/>
</dbReference>
<evidence type="ECO:0000313" key="5">
    <source>
        <dbReference type="EMBL" id="KAG6580476.1"/>
    </source>
</evidence>
<dbReference type="Pfam" id="PF13472">
    <property type="entry name" value="Lipase_GDSL_2"/>
    <property type="match status" value="1"/>
</dbReference>
<evidence type="ECO:0000256" key="1">
    <source>
        <dbReference type="ARBA" id="ARBA00008668"/>
    </source>
</evidence>
<keyword evidence="3" id="KW-0442">Lipid degradation</keyword>
<evidence type="ECO:0000256" key="3">
    <source>
        <dbReference type="ARBA" id="ARBA00022963"/>
    </source>
</evidence>
<comment type="caution">
    <text evidence="5">The sequence shown here is derived from an EMBL/GenBank/DDBJ whole genome shotgun (WGS) entry which is preliminary data.</text>
</comment>
<gene>
    <name evidence="5" type="ORF">SDJN03_20478</name>
</gene>
<keyword evidence="3" id="KW-0443">Lipid metabolism</keyword>
<keyword evidence="2" id="KW-0378">Hydrolase</keyword>
<sequence>MNKVKVFGLPLPLHWNRDPDIQTLVRQSYSGVRSIIGRVWPGLAKMVGPARPLFVLFGSSIVQLSFGNGGWGSIIADLYSRRADILLRGYSGWNSRQALQVLHHVFPKDSAIQPSLVIVYFGGNDAVLPFPSSQKTLVPLPEYVENMKKIGIHLKSLSEKTRVIFLTAPPVSYALIKEKLSEEHAKCRTLESCRKYAEACKELCKKIDVKCIDVWSAIQKRDDWLTSCFTDGIHFTAEGSQIVAEEICKVLEEADWEPSLHWKELPIEFGSPTKPSSSARQCCVNGNGSLTSPLQT</sequence>
<dbReference type="PANTHER" id="PTHR14209:SF10">
    <property type="entry name" value="SGNH HYDROLASE-TYPE ESTERASE DOMAIN-CONTAINING PROTEIN"/>
    <property type="match status" value="1"/>
</dbReference>
<dbReference type="PANTHER" id="PTHR14209">
    <property type="entry name" value="ISOAMYL ACETATE-HYDROLYZING ESTERASE 1"/>
    <property type="match status" value="1"/>
</dbReference>
<protein>
    <submittedName>
        <fullName evidence="5">GDSL esterase/lipase</fullName>
    </submittedName>
</protein>
<organism evidence="5 6">
    <name type="scientific">Cucurbita argyrosperma subsp. sororia</name>
    <dbReference type="NCBI Taxonomy" id="37648"/>
    <lineage>
        <taxon>Eukaryota</taxon>
        <taxon>Viridiplantae</taxon>
        <taxon>Streptophyta</taxon>
        <taxon>Embryophyta</taxon>
        <taxon>Tracheophyta</taxon>
        <taxon>Spermatophyta</taxon>
        <taxon>Magnoliopsida</taxon>
        <taxon>eudicotyledons</taxon>
        <taxon>Gunneridae</taxon>
        <taxon>Pentapetalae</taxon>
        <taxon>rosids</taxon>
        <taxon>fabids</taxon>
        <taxon>Cucurbitales</taxon>
        <taxon>Cucurbitaceae</taxon>
        <taxon>Cucurbiteae</taxon>
        <taxon>Cucurbita</taxon>
    </lineage>
</organism>
<feature type="domain" description="SGNH hydrolase-type esterase" evidence="4">
    <location>
        <begin position="56"/>
        <end position="242"/>
    </location>
</feature>
<dbReference type="EMBL" id="JAGKQH010000014">
    <property type="protein sequence ID" value="KAG6580476.1"/>
    <property type="molecule type" value="Genomic_DNA"/>
</dbReference>
<evidence type="ECO:0000256" key="2">
    <source>
        <dbReference type="ARBA" id="ARBA00022801"/>
    </source>
</evidence>
<dbReference type="InterPro" id="IPR013830">
    <property type="entry name" value="SGNH_hydro"/>
</dbReference>
<dbReference type="GO" id="GO:0016787">
    <property type="term" value="F:hydrolase activity"/>
    <property type="evidence" value="ECO:0007669"/>
    <property type="project" value="UniProtKB-KW"/>
</dbReference>
<keyword evidence="6" id="KW-1185">Reference proteome</keyword>
<dbReference type="CDD" id="cd01838">
    <property type="entry name" value="Isoamyl_acetate_hydrolase_like"/>
    <property type="match status" value="1"/>
</dbReference>
<feature type="non-terminal residue" evidence="5">
    <location>
        <position position="1"/>
    </location>
</feature>
<name>A0AAV6MFL2_9ROSI</name>
<proteinExistence type="inferred from homology"/>
<dbReference type="FunFam" id="3.40.50.1110:FF:000002">
    <property type="entry name" value="isoamyl acetate-hydrolyzing esterase 1 homolog"/>
    <property type="match status" value="1"/>
</dbReference>
<accession>A0AAV6MFL2</accession>
<comment type="similarity">
    <text evidence="1">Belongs to the 'GDSL' lipolytic enzyme family.</text>
</comment>
<evidence type="ECO:0000313" key="6">
    <source>
        <dbReference type="Proteomes" id="UP000685013"/>
    </source>
</evidence>
<dbReference type="GO" id="GO:0016042">
    <property type="term" value="P:lipid catabolic process"/>
    <property type="evidence" value="ECO:0007669"/>
    <property type="project" value="UniProtKB-KW"/>
</dbReference>